<feature type="compositionally biased region" description="Basic and acidic residues" evidence="1">
    <location>
        <begin position="7"/>
        <end position="18"/>
    </location>
</feature>
<reference evidence="2" key="1">
    <citation type="submission" date="2014-05" db="EMBL/GenBank/DDBJ databases">
        <title>The transcriptome of the halophilic microalga Tetraselmis sp. GSL018 isolated from the Great Salt Lake, Utah.</title>
        <authorList>
            <person name="Jinkerson R.E."/>
            <person name="D'Adamo S."/>
            <person name="Posewitz M.C."/>
        </authorList>
    </citation>
    <scope>NUCLEOTIDE SEQUENCE</scope>
    <source>
        <strain evidence="2">GSL018</strain>
    </source>
</reference>
<feature type="region of interest" description="Disordered" evidence="1">
    <location>
        <begin position="1"/>
        <end position="20"/>
    </location>
</feature>
<dbReference type="EMBL" id="GBEZ01015493">
    <property type="protein sequence ID" value="JAC70676.1"/>
    <property type="molecule type" value="Transcribed_RNA"/>
</dbReference>
<dbReference type="AlphaFoldDB" id="A0A061RJJ4"/>
<evidence type="ECO:0000256" key="1">
    <source>
        <dbReference type="SAM" id="MobiDB-lite"/>
    </source>
</evidence>
<feature type="non-terminal residue" evidence="2">
    <location>
        <position position="1"/>
    </location>
</feature>
<proteinExistence type="predicted"/>
<dbReference type="GO" id="GO:0016740">
    <property type="term" value="F:transferase activity"/>
    <property type="evidence" value="ECO:0007669"/>
    <property type="project" value="UniProtKB-KW"/>
</dbReference>
<protein>
    <submittedName>
        <fullName evidence="2">Methionyl-trna formyltransferase-like</fullName>
    </submittedName>
</protein>
<name>A0A061RJJ4_9CHLO</name>
<dbReference type="Gene3D" id="3.40.50.12230">
    <property type="match status" value="1"/>
</dbReference>
<gene>
    <name evidence="2" type="ORF">TSPGSL018_3623</name>
</gene>
<sequence>SVWTGEAARRAVEQDPARVTHTAKITKEEAQLDFSLPARQLHDKVRCLCCRFGRSRDGLEPRPSCKQLTRREVRQLLN</sequence>
<accession>A0A061RJJ4</accession>
<evidence type="ECO:0000313" key="2">
    <source>
        <dbReference type="EMBL" id="JAC70676.1"/>
    </source>
</evidence>
<keyword evidence="2" id="KW-0808">Transferase</keyword>
<organism evidence="2">
    <name type="scientific">Tetraselmis sp. GSL018</name>
    <dbReference type="NCBI Taxonomy" id="582737"/>
    <lineage>
        <taxon>Eukaryota</taxon>
        <taxon>Viridiplantae</taxon>
        <taxon>Chlorophyta</taxon>
        <taxon>core chlorophytes</taxon>
        <taxon>Chlorodendrophyceae</taxon>
        <taxon>Chlorodendrales</taxon>
        <taxon>Chlorodendraceae</taxon>
        <taxon>Tetraselmis</taxon>
    </lineage>
</organism>